<reference evidence="3" key="1">
    <citation type="submission" date="2018-02" db="EMBL/GenBank/DDBJ databases">
        <authorList>
            <person name="Hornung B."/>
        </authorList>
    </citation>
    <scope>NUCLEOTIDE SEQUENCE [LARGE SCALE GENOMIC DNA]</scope>
</reference>
<organism evidence="2 3">
    <name type="scientific">Propionibacterium ruminifibrarum</name>
    <dbReference type="NCBI Taxonomy" id="1962131"/>
    <lineage>
        <taxon>Bacteria</taxon>
        <taxon>Bacillati</taxon>
        <taxon>Actinomycetota</taxon>
        <taxon>Actinomycetes</taxon>
        <taxon>Propionibacteriales</taxon>
        <taxon>Propionibacteriaceae</taxon>
        <taxon>Propionibacterium</taxon>
    </lineage>
</organism>
<evidence type="ECO:0000259" key="1">
    <source>
        <dbReference type="Pfam" id="PF00455"/>
    </source>
</evidence>
<evidence type="ECO:0000313" key="2">
    <source>
        <dbReference type="EMBL" id="SPF68984.1"/>
    </source>
</evidence>
<dbReference type="AlphaFoldDB" id="A0A375I2U2"/>
<name>A0A375I2U2_9ACTN</name>
<dbReference type="SUPFAM" id="SSF100950">
    <property type="entry name" value="NagB/RpiA/CoA transferase-like"/>
    <property type="match status" value="1"/>
</dbReference>
<gene>
    <name evidence="2" type="ORF">PROPJV5_1958</name>
</gene>
<dbReference type="Pfam" id="PF00455">
    <property type="entry name" value="DeoRC"/>
    <property type="match status" value="1"/>
</dbReference>
<keyword evidence="3" id="KW-1185">Reference proteome</keyword>
<feature type="domain" description="DeoR-like transcriptional repressor C-terminal sensor" evidence="1">
    <location>
        <begin position="2"/>
        <end position="67"/>
    </location>
</feature>
<proteinExistence type="predicted"/>
<accession>A0A375I2U2</accession>
<dbReference type="EMBL" id="OMOH01000007">
    <property type="protein sequence ID" value="SPF68984.1"/>
    <property type="molecule type" value="Genomic_DNA"/>
</dbReference>
<dbReference type="Proteomes" id="UP000265962">
    <property type="component" value="Unassembled WGS sequence"/>
</dbReference>
<evidence type="ECO:0000313" key="3">
    <source>
        <dbReference type="Proteomes" id="UP000265962"/>
    </source>
</evidence>
<sequence length="89" mass="9353">MRLAFVGTDGFTVDRGMTTGYSAGAEALKAMSERAEETWLLSDSSKYGRAGFVGVMPLSELAGIITDDGLDDSAAAALEEVGCRLMIAR</sequence>
<dbReference type="InterPro" id="IPR014036">
    <property type="entry name" value="DeoR-like_C"/>
</dbReference>
<protein>
    <submittedName>
        <fullName evidence="2">DeoR C terminal sensor domain</fullName>
    </submittedName>
</protein>
<dbReference type="InterPro" id="IPR037171">
    <property type="entry name" value="NagB/RpiA_transferase-like"/>
</dbReference>